<accession>A0ABV5K6U1</accession>
<evidence type="ECO:0000313" key="4">
    <source>
        <dbReference type="Proteomes" id="UP001589750"/>
    </source>
</evidence>
<feature type="domain" description="Septum formation-related" evidence="2">
    <location>
        <begin position="41"/>
        <end position="220"/>
    </location>
</feature>
<feature type="chain" id="PRO_5045336483" evidence="1">
    <location>
        <begin position="34"/>
        <end position="251"/>
    </location>
</feature>
<dbReference type="Pfam" id="PF13845">
    <property type="entry name" value="Septum_form"/>
    <property type="match status" value="1"/>
</dbReference>
<dbReference type="EMBL" id="JBHMDG010000001">
    <property type="protein sequence ID" value="MFB9311595.1"/>
    <property type="molecule type" value="Genomic_DNA"/>
</dbReference>
<feature type="signal peptide" evidence="1">
    <location>
        <begin position="1"/>
        <end position="33"/>
    </location>
</feature>
<sequence length="251" mass="27081">MTRSPLRALLGALLAAAVTGSVLTASITSPADAATPQPEVGDCHSLTLAESEYVTDPDPRTSCERKHTSRTFAVKTVKASAFRDNDTILSTSVRVCSPAFARATSASENTREMSAYSYSFFAPTKAQIKAGARWIRCDIVLRGGTSLLALPTDDEPALTTAKLPSSVAKCLQLTDTAYRITACTVRHNYRARGTVKVAGDDYPGRGHLNRIARSRCPGVAGTKYWYAHWPSKVGWQVGGERRIVCFGYTSN</sequence>
<reference evidence="3 4" key="1">
    <citation type="submission" date="2024-09" db="EMBL/GenBank/DDBJ databases">
        <authorList>
            <person name="Sun Q."/>
            <person name="Mori K."/>
        </authorList>
    </citation>
    <scope>NUCLEOTIDE SEQUENCE [LARGE SCALE GENOMIC DNA]</scope>
    <source>
        <strain evidence="3 4">JCM 9626</strain>
    </source>
</reference>
<evidence type="ECO:0000259" key="2">
    <source>
        <dbReference type="Pfam" id="PF13845"/>
    </source>
</evidence>
<dbReference type="RefSeq" id="WP_140008571.1">
    <property type="nucleotide sequence ID" value="NZ_JBHMDG010000001.1"/>
</dbReference>
<name>A0ABV5K6U1_9ACTN</name>
<evidence type="ECO:0000256" key="1">
    <source>
        <dbReference type="SAM" id="SignalP"/>
    </source>
</evidence>
<keyword evidence="1" id="KW-0732">Signal</keyword>
<evidence type="ECO:0000313" key="3">
    <source>
        <dbReference type="EMBL" id="MFB9311595.1"/>
    </source>
</evidence>
<organism evidence="3 4">
    <name type="scientific">Nocardioides plantarum</name>
    <dbReference type="NCBI Taxonomy" id="29299"/>
    <lineage>
        <taxon>Bacteria</taxon>
        <taxon>Bacillati</taxon>
        <taxon>Actinomycetota</taxon>
        <taxon>Actinomycetes</taxon>
        <taxon>Propionibacteriales</taxon>
        <taxon>Nocardioidaceae</taxon>
        <taxon>Nocardioides</taxon>
    </lineage>
</organism>
<protein>
    <submittedName>
        <fullName evidence="3">Septum formation family protein</fullName>
    </submittedName>
</protein>
<comment type="caution">
    <text evidence="3">The sequence shown here is derived from an EMBL/GenBank/DDBJ whole genome shotgun (WGS) entry which is preliminary data.</text>
</comment>
<dbReference type="InterPro" id="IPR026004">
    <property type="entry name" value="Septum_form"/>
</dbReference>
<gene>
    <name evidence="3" type="ORF">ACFFRI_00950</name>
</gene>
<proteinExistence type="predicted"/>
<keyword evidence="4" id="KW-1185">Reference proteome</keyword>
<dbReference type="Proteomes" id="UP001589750">
    <property type="component" value="Unassembled WGS sequence"/>
</dbReference>